<sequence length="220" mass="24505">MSMEQAMKLWLEQFTAAVRQTFGARVEAIGIQGSHGRGEAAEQSDIDVVVILDTLSYHDLKAYDDAISKLPRRSLICGFVSGRDELARWDRSELFQFYHDTAILYGSLDFLRPLIAREDIQRAVLTGACTIYHGCVHNVLHEKDPEILRALLKAAVFTLQAKHYYETGTYIKRHSDLASVLEGDERALLTHARGAAAGFDTASESLLTWSSGVIKAYGNQ</sequence>
<accession>A0A3E3IIV8</accession>
<dbReference type="CDD" id="cd05403">
    <property type="entry name" value="NT_KNTase_like"/>
    <property type="match status" value="1"/>
</dbReference>
<evidence type="ECO:0000313" key="2">
    <source>
        <dbReference type="EMBL" id="RGE67018.1"/>
    </source>
</evidence>
<dbReference type="Gene3D" id="3.30.460.10">
    <property type="entry name" value="Beta Polymerase, domain 2"/>
    <property type="match status" value="1"/>
</dbReference>
<feature type="domain" description="Polymerase nucleotidyl transferase" evidence="1">
    <location>
        <begin position="12"/>
        <end position="67"/>
    </location>
</feature>
<dbReference type="InterPro" id="IPR043519">
    <property type="entry name" value="NT_sf"/>
</dbReference>
<organism evidence="2 3">
    <name type="scientific">Anaerotruncus colihominis</name>
    <dbReference type="NCBI Taxonomy" id="169435"/>
    <lineage>
        <taxon>Bacteria</taxon>
        <taxon>Bacillati</taxon>
        <taxon>Bacillota</taxon>
        <taxon>Clostridia</taxon>
        <taxon>Eubacteriales</taxon>
        <taxon>Oscillospiraceae</taxon>
        <taxon>Anaerotruncus</taxon>
    </lineage>
</organism>
<comment type="caution">
    <text evidence="2">The sequence shown here is derived from an EMBL/GenBank/DDBJ whole genome shotgun (WGS) entry which is preliminary data.</text>
</comment>
<dbReference type="Pfam" id="PF01909">
    <property type="entry name" value="NTP_transf_2"/>
    <property type="match status" value="1"/>
</dbReference>
<gene>
    <name evidence="2" type="ORF">DXC40_12345</name>
</gene>
<proteinExistence type="predicted"/>
<evidence type="ECO:0000313" key="3">
    <source>
        <dbReference type="Proteomes" id="UP000260828"/>
    </source>
</evidence>
<dbReference type="AlphaFoldDB" id="A0A3E3IIV8"/>
<keyword evidence="2" id="KW-0808">Transferase</keyword>
<dbReference type="EMBL" id="QVME01000006">
    <property type="protein sequence ID" value="RGE67018.1"/>
    <property type="molecule type" value="Genomic_DNA"/>
</dbReference>
<protein>
    <submittedName>
        <fullName evidence="2">Nucleotidyltransferase domain-containing protein</fullName>
    </submittedName>
</protein>
<reference evidence="2 3" key="1">
    <citation type="submission" date="2018-08" db="EMBL/GenBank/DDBJ databases">
        <title>A genome reference for cultivated species of the human gut microbiota.</title>
        <authorList>
            <person name="Zou Y."/>
            <person name="Xue W."/>
            <person name="Luo G."/>
        </authorList>
    </citation>
    <scope>NUCLEOTIDE SEQUENCE [LARGE SCALE GENOMIC DNA]</scope>
    <source>
        <strain evidence="2 3">TF05-12AC</strain>
    </source>
</reference>
<evidence type="ECO:0000259" key="1">
    <source>
        <dbReference type="Pfam" id="PF01909"/>
    </source>
</evidence>
<dbReference type="InterPro" id="IPR002934">
    <property type="entry name" value="Polymerase_NTP_transf_dom"/>
</dbReference>
<dbReference type="GO" id="GO:0016779">
    <property type="term" value="F:nucleotidyltransferase activity"/>
    <property type="evidence" value="ECO:0007669"/>
    <property type="project" value="InterPro"/>
</dbReference>
<dbReference type="SUPFAM" id="SSF81301">
    <property type="entry name" value="Nucleotidyltransferase"/>
    <property type="match status" value="1"/>
</dbReference>
<name>A0A3E3IIV8_9FIRM</name>
<dbReference type="Proteomes" id="UP000260828">
    <property type="component" value="Unassembled WGS sequence"/>
</dbReference>